<proteinExistence type="predicted"/>
<dbReference type="AlphaFoldDB" id="A0A9Q0DHJ1"/>
<dbReference type="EMBL" id="JANIIK010000115">
    <property type="protein sequence ID" value="KAJ3588765.1"/>
    <property type="molecule type" value="Genomic_DNA"/>
</dbReference>
<comment type="caution">
    <text evidence="1">The sequence shown here is derived from an EMBL/GenBank/DDBJ whole genome shotgun (WGS) entry which is preliminary data.</text>
</comment>
<gene>
    <name evidence="1" type="ORF">NHX12_009619</name>
</gene>
<keyword evidence="2" id="KW-1185">Reference proteome</keyword>
<evidence type="ECO:0000313" key="1">
    <source>
        <dbReference type="EMBL" id="KAJ3588765.1"/>
    </source>
</evidence>
<organism evidence="1 2">
    <name type="scientific">Muraenolepis orangiensis</name>
    <name type="common">Patagonian moray cod</name>
    <dbReference type="NCBI Taxonomy" id="630683"/>
    <lineage>
        <taxon>Eukaryota</taxon>
        <taxon>Metazoa</taxon>
        <taxon>Chordata</taxon>
        <taxon>Craniata</taxon>
        <taxon>Vertebrata</taxon>
        <taxon>Euteleostomi</taxon>
        <taxon>Actinopterygii</taxon>
        <taxon>Neopterygii</taxon>
        <taxon>Teleostei</taxon>
        <taxon>Neoteleostei</taxon>
        <taxon>Acanthomorphata</taxon>
        <taxon>Zeiogadaria</taxon>
        <taxon>Gadariae</taxon>
        <taxon>Gadiformes</taxon>
        <taxon>Muraenolepidoidei</taxon>
        <taxon>Muraenolepididae</taxon>
        <taxon>Muraenolepis</taxon>
    </lineage>
</organism>
<reference evidence="1" key="1">
    <citation type="submission" date="2022-07" db="EMBL/GenBank/DDBJ databases">
        <title>Chromosome-level genome of Muraenolepis orangiensis.</title>
        <authorList>
            <person name="Kim J."/>
        </authorList>
    </citation>
    <scope>NUCLEOTIDE SEQUENCE</scope>
    <source>
        <strain evidence="1">KU_S4_2022</strain>
        <tissue evidence="1">Muscle</tissue>
    </source>
</reference>
<protein>
    <submittedName>
        <fullName evidence="1">Uncharacterized protein</fullName>
    </submittedName>
</protein>
<evidence type="ECO:0000313" key="2">
    <source>
        <dbReference type="Proteomes" id="UP001148018"/>
    </source>
</evidence>
<accession>A0A9Q0DHJ1</accession>
<name>A0A9Q0DHJ1_9TELE</name>
<sequence length="66" mass="7385">MLAAPFDHLWQSQTYGEPQTAAGFRAKDARQTFSDEVDSYSYSDEDEDVGDGYSRTGKNLLCEVTL</sequence>
<dbReference type="Proteomes" id="UP001148018">
    <property type="component" value="Unassembled WGS sequence"/>
</dbReference>